<accession>A0A9W6XSG5</accession>
<dbReference type="Proteomes" id="UP001165121">
    <property type="component" value="Unassembled WGS sequence"/>
</dbReference>
<feature type="region of interest" description="Disordered" evidence="1">
    <location>
        <begin position="1"/>
        <end position="68"/>
    </location>
</feature>
<name>A0A9W6XSG5_9STRA</name>
<reference evidence="2" key="1">
    <citation type="submission" date="2023-04" db="EMBL/GenBank/DDBJ databases">
        <title>Phytophthora fragariaefolia NBRC 109709.</title>
        <authorList>
            <person name="Ichikawa N."/>
            <person name="Sato H."/>
            <person name="Tonouchi N."/>
        </authorList>
    </citation>
    <scope>NUCLEOTIDE SEQUENCE</scope>
    <source>
        <strain evidence="2">NBRC 109709</strain>
    </source>
</reference>
<evidence type="ECO:0000313" key="2">
    <source>
        <dbReference type="EMBL" id="GMF44683.1"/>
    </source>
</evidence>
<comment type="caution">
    <text evidence="2">The sequence shown here is derived from an EMBL/GenBank/DDBJ whole genome shotgun (WGS) entry which is preliminary data.</text>
</comment>
<protein>
    <submittedName>
        <fullName evidence="2">Unnamed protein product</fullName>
    </submittedName>
</protein>
<gene>
    <name evidence="2" type="ORF">Pfra01_001568100</name>
</gene>
<feature type="compositionally biased region" description="Polar residues" evidence="1">
    <location>
        <begin position="51"/>
        <end position="65"/>
    </location>
</feature>
<organism evidence="2 3">
    <name type="scientific">Phytophthora fragariaefolia</name>
    <dbReference type="NCBI Taxonomy" id="1490495"/>
    <lineage>
        <taxon>Eukaryota</taxon>
        <taxon>Sar</taxon>
        <taxon>Stramenopiles</taxon>
        <taxon>Oomycota</taxon>
        <taxon>Peronosporomycetes</taxon>
        <taxon>Peronosporales</taxon>
        <taxon>Peronosporaceae</taxon>
        <taxon>Phytophthora</taxon>
    </lineage>
</organism>
<keyword evidence="3" id="KW-1185">Reference proteome</keyword>
<dbReference type="AlphaFoldDB" id="A0A9W6XSG5"/>
<evidence type="ECO:0000313" key="3">
    <source>
        <dbReference type="Proteomes" id="UP001165121"/>
    </source>
</evidence>
<evidence type="ECO:0000256" key="1">
    <source>
        <dbReference type="SAM" id="MobiDB-lite"/>
    </source>
</evidence>
<proteinExistence type="predicted"/>
<dbReference type="EMBL" id="BSXT01001723">
    <property type="protein sequence ID" value="GMF44683.1"/>
    <property type="molecule type" value="Genomic_DNA"/>
</dbReference>
<sequence length="216" mass="23062">MVTTHKSVADSIDGKRETTDEAVASPRGAADPADQRRPRRQGSLAGGAPQTPMSSPSEGSLSTLPDTGFAHGTDVSLEYVQHDSGDSLAHRATREADASLTQRPLARPSVVIAFSQSLRELRALIQDVHQRGYRCCDEIDSLHQRLDWVQVPRELWDCHRGQIDLLACLREAPPGHYPVTAPAGLLVVISAPLPNASLTPSTPGLLSAPGLGPDMA</sequence>